<dbReference type="AlphaFoldDB" id="A0A810PR28"/>
<dbReference type="KEGG" id="vfa:MM35RIKEN_05560"/>
<dbReference type="Pfam" id="PF09551">
    <property type="entry name" value="Spore_II_R"/>
    <property type="match status" value="1"/>
</dbReference>
<dbReference type="NCBIfam" id="TIGR02837">
    <property type="entry name" value="spore_II_R"/>
    <property type="match status" value="1"/>
</dbReference>
<name>A0A810PR28_9FIRM</name>
<reference evidence="1" key="1">
    <citation type="submission" date="2020-09" db="EMBL/GenBank/DDBJ databases">
        <title>New species isolated from human feces.</title>
        <authorList>
            <person name="Kitahara M."/>
            <person name="Shigeno Y."/>
            <person name="Shime M."/>
            <person name="Matsumoto Y."/>
            <person name="Nakamura S."/>
            <person name="Motooka D."/>
            <person name="Fukuoka S."/>
            <person name="Nishikawa H."/>
            <person name="Benno Y."/>
        </authorList>
    </citation>
    <scope>NUCLEOTIDE SEQUENCE</scope>
    <source>
        <strain evidence="1">MM35</strain>
    </source>
</reference>
<dbReference type="EMBL" id="AP023415">
    <property type="protein sequence ID" value="BCK78364.1"/>
    <property type="molecule type" value="Genomic_DNA"/>
</dbReference>
<keyword evidence="2" id="KW-1185">Reference proteome</keyword>
<protein>
    <submittedName>
        <fullName evidence="1">Stage II sporulation protein R</fullName>
    </submittedName>
</protein>
<organism evidence="1 2">
    <name type="scientific">Vescimonas fastidiosa</name>
    <dbReference type="NCBI Taxonomy" id="2714353"/>
    <lineage>
        <taxon>Bacteria</taxon>
        <taxon>Bacillati</taxon>
        <taxon>Bacillota</taxon>
        <taxon>Clostridia</taxon>
        <taxon>Eubacteriales</taxon>
        <taxon>Oscillospiraceae</taxon>
        <taxon>Vescimonas</taxon>
    </lineage>
</organism>
<gene>
    <name evidence="1" type="ORF">MM35RIKEN_05560</name>
</gene>
<sequence>MGKKQNKSKWNALECALLIMLAVCLLMGAAALGRQDRLQQKMIRLHVVANSDSQRDQALKLQVRDKVLAFTENTMRTAADRQEANRTLRAALPTIQAMAEETLRENGCADRVETRLEPVEFPLKTYSGFRLPAGEYLALRVLIGEAEGQNWWCVVYPPLCMTAAANVRETGIACGMEREDLDFMQEEGEEYQVKFRCVELWEQLRQWLHK</sequence>
<evidence type="ECO:0000313" key="2">
    <source>
        <dbReference type="Proteomes" id="UP000681343"/>
    </source>
</evidence>
<dbReference type="RefSeq" id="WP_212819084.1">
    <property type="nucleotide sequence ID" value="NZ_AP023415.1"/>
</dbReference>
<evidence type="ECO:0000313" key="1">
    <source>
        <dbReference type="EMBL" id="BCK78364.1"/>
    </source>
</evidence>
<dbReference type="Proteomes" id="UP000681343">
    <property type="component" value="Chromosome"/>
</dbReference>
<accession>A0A810PR28</accession>
<proteinExistence type="predicted"/>
<dbReference type="InterPro" id="IPR014202">
    <property type="entry name" value="Spore_II_R"/>
</dbReference>